<feature type="transmembrane region" description="Helical" evidence="1">
    <location>
        <begin position="336"/>
        <end position="359"/>
    </location>
</feature>
<keyword evidence="1" id="KW-1133">Transmembrane helix</keyword>
<gene>
    <name evidence="2" type="ORF">Q0590_23740</name>
</gene>
<reference evidence="2" key="1">
    <citation type="submission" date="2023-07" db="EMBL/GenBank/DDBJ databases">
        <title>The genome sequence of Rhodocytophaga aerolata KACC 12507.</title>
        <authorList>
            <person name="Zhang X."/>
        </authorList>
    </citation>
    <scope>NUCLEOTIDE SEQUENCE</scope>
    <source>
        <strain evidence="2">KACC 12507</strain>
    </source>
</reference>
<dbReference type="SUPFAM" id="SSF55486">
    <property type="entry name" value="Metalloproteases ('zincins'), catalytic domain"/>
    <property type="match status" value="1"/>
</dbReference>
<protein>
    <recommendedName>
        <fullName evidence="4">Peptidase M1 membrane alanine aminopeptidase domain-containing protein</fullName>
    </recommendedName>
</protein>
<comment type="caution">
    <text evidence="2">The sequence shown here is derived from an EMBL/GenBank/DDBJ whole genome shotgun (WGS) entry which is preliminary data.</text>
</comment>
<feature type="transmembrane region" description="Helical" evidence="1">
    <location>
        <begin position="419"/>
        <end position="445"/>
    </location>
</feature>
<dbReference type="EMBL" id="JAUKPO010000018">
    <property type="protein sequence ID" value="MDO1449308.1"/>
    <property type="molecule type" value="Genomic_DNA"/>
</dbReference>
<feature type="transmembrane region" description="Helical" evidence="1">
    <location>
        <begin position="465"/>
        <end position="485"/>
    </location>
</feature>
<sequence length="1222" mass="139115">MKFIKIFQFEFRYQLRHISTWLLFIVFLLFGFMILRMVTLTDDTYLNAPGTIAFFTIFGTVIWMVIGGVVAGEAATRDRQTLMHPLTYTTPVSKGSYLGARFLAALALNVLILLILYTGMFFSFYGPGAKTQFIGPFRLASYLTNFAFIALPTAIVTTSIQYAFAVVSGRAIASYFGTLVILILSHLIGTTVRFKLEWVFFGSMLDLLGITIIQDMEGWTPIDKNTRLITLEGTWLWSRILWFCIAAGALMYTYSRFQLSHITPNAKGLRLFKRRLRIRSSTQVSSSSLTYTREDVITPVNVPNITRNFSFSTYLLQALTIAGTSFWTIARSPAGLTLVAVLAIGTGLFATEYMEWFGVPLFARTEEVLRVLTPPLNSYQTHWIIIPLLTIFYAGELLWREREAGLHELSDTAPVPEWVMLVGKFLGLSLIIGAWVTLLMLAGLINQLVMDYHHFEMDVYLKALFGIQLTNYLLFAILVFVIHVLVNQKYIGHMMALGVYGFILFASLIGIEHKLLIYASDLGWSYSDMRGFGPFIKPWLWFKLYWVAWALLLAVLAMLFWMRSKETGLKMRFHLAQGRLATYKMTLVIALFLVIASGAFIFYNTNVLNVYNNKEDRMEMRAEYERRYGQYENKIQPLLARTNLHVEIYPDEQAADIRCTYHLVNRSKVAIDSIHLSTTPYSGVTAVSFNREFIPVVLDTELGYHIYSIKNALQPGDSVQMSFEVHIKPNGFHNSGVDASVVANGSHIDSDDWMPIIGYHQDRRLRNARDRSTYRLAPRPERRSLDDSTARYDTRHMNKIDFEAVVGTSRDQIAVAPGGLHRTWAKGNRQYFHYVTQTPILNEYAFFSARYAVREAQWVPGSPKSGNGSIDPVQELEKTAKPVTIQIFYHPTHEANIERMVRSIQASLDYYSQEFGPYPYSHFRVLERPGPGRGMHAEAMTIDYPEGYSLMNPKPGGLDLPYHIMAHEVAHQWWGITFNPAAVEGAGLLVESLATYSAMQVVEETLGYEHLLKYLSQMREEYEVPRSRAAPPLLRANNAFMNYRKGPFALFALRNYIGKNRVNDALRQMLHGYTAVPPLPTTLNLYRELQAVTPDSLHYLVHDLFAANTFWELETKQATSKQTGQDKWQVTLEVEASKVTVDSMGIETNIPMNDWIEMGVFAPRAPGEPSAKKLYLQKHRIRSGKQTILLQVSEQPARARIDPNNLLIDLNREDNTSRVKAE</sequence>
<evidence type="ECO:0000313" key="3">
    <source>
        <dbReference type="Proteomes" id="UP001168528"/>
    </source>
</evidence>
<feature type="transmembrane region" description="Helical" evidence="1">
    <location>
        <begin position="583"/>
        <end position="603"/>
    </location>
</feature>
<dbReference type="RefSeq" id="WP_302040111.1">
    <property type="nucleotide sequence ID" value="NZ_JAUKPO010000018.1"/>
</dbReference>
<feature type="transmembrane region" description="Helical" evidence="1">
    <location>
        <begin position="21"/>
        <end position="40"/>
    </location>
</feature>
<feature type="transmembrane region" description="Helical" evidence="1">
    <location>
        <begin position="497"/>
        <end position="519"/>
    </location>
</feature>
<feature type="transmembrane region" description="Helical" evidence="1">
    <location>
        <begin position="539"/>
        <end position="562"/>
    </location>
</feature>
<dbReference type="Proteomes" id="UP001168528">
    <property type="component" value="Unassembled WGS sequence"/>
</dbReference>
<proteinExistence type="predicted"/>
<feature type="transmembrane region" description="Helical" evidence="1">
    <location>
        <begin position="146"/>
        <end position="165"/>
    </location>
</feature>
<accession>A0ABT8RDM0</accession>
<organism evidence="2 3">
    <name type="scientific">Rhodocytophaga aerolata</name>
    <dbReference type="NCBI Taxonomy" id="455078"/>
    <lineage>
        <taxon>Bacteria</taxon>
        <taxon>Pseudomonadati</taxon>
        <taxon>Bacteroidota</taxon>
        <taxon>Cytophagia</taxon>
        <taxon>Cytophagales</taxon>
        <taxon>Rhodocytophagaceae</taxon>
        <taxon>Rhodocytophaga</taxon>
    </lineage>
</organism>
<evidence type="ECO:0000313" key="2">
    <source>
        <dbReference type="EMBL" id="MDO1449308.1"/>
    </source>
</evidence>
<evidence type="ECO:0000256" key="1">
    <source>
        <dbReference type="SAM" id="Phobius"/>
    </source>
</evidence>
<evidence type="ECO:0008006" key="4">
    <source>
        <dbReference type="Google" id="ProtNLM"/>
    </source>
</evidence>
<feature type="transmembrane region" description="Helical" evidence="1">
    <location>
        <begin position="172"/>
        <end position="192"/>
    </location>
</feature>
<name>A0ABT8RDM0_9BACT</name>
<dbReference type="InterPro" id="IPR027268">
    <property type="entry name" value="Peptidase_M4/M1_CTD_sf"/>
</dbReference>
<feature type="transmembrane region" description="Helical" evidence="1">
    <location>
        <begin position="379"/>
        <end position="399"/>
    </location>
</feature>
<keyword evidence="1" id="KW-0812">Transmembrane</keyword>
<feature type="transmembrane region" description="Helical" evidence="1">
    <location>
        <begin position="236"/>
        <end position="254"/>
    </location>
</feature>
<feature type="transmembrane region" description="Helical" evidence="1">
    <location>
        <begin position="102"/>
        <end position="126"/>
    </location>
</feature>
<dbReference type="Gene3D" id="1.10.390.10">
    <property type="entry name" value="Neutral Protease Domain 2"/>
    <property type="match status" value="1"/>
</dbReference>
<keyword evidence="3" id="KW-1185">Reference proteome</keyword>
<feature type="transmembrane region" description="Helical" evidence="1">
    <location>
        <begin position="52"/>
        <end position="75"/>
    </location>
</feature>
<keyword evidence="1" id="KW-0472">Membrane</keyword>